<organism evidence="1 2">
    <name type="scientific">Neonectria ditissima</name>
    <dbReference type="NCBI Taxonomy" id="78410"/>
    <lineage>
        <taxon>Eukaryota</taxon>
        <taxon>Fungi</taxon>
        <taxon>Dikarya</taxon>
        <taxon>Ascomycota</taxon>
        <taxon>Pezizomycotina</taxon>
        <taxon>Sordariomycetes</taxon>
        <taxon>Hypocreomycetidae</taxon>
        <taxon>Hypocreales</taxon>
        <taxon>Nectriaceae</taxon>
        <taxon>Neonectria</taxon>
    </lineage>
</organism>
<evidence type="ECO:0008006" key="3">
    <source>
        <dbReference type="Google" id="ProtNLM"/>
    </source>
</evidence>
<dbReference type="Proteomes" id="UP000050424">
    <property type="component" value="Unassembled WGS sequence"/>
</dbReference>
<protein>
    <recommendedName>
        <fullName evidence="3">C2H2-type domain-containing protein</fullName>
    </recommendedName>
</protein>
<dbReference type="EMBL" id="LKCW01000395">
    <property type="protein sequence ID" value="KPM34128.1"/>
    <property type="molecule type" value="Genomic_DNA"/>
</dbReference>
<dbReference type="OrthoDB" id="20872at2759"/>
<dbReference type="STRING" id="78410.A0A0P7B0K4"/>
<evidence type="ECO:0000313" key="2">
    <source>
        <dbReference type="Proteomes" id="UP000050424"/>
    </source>
</evidence>
<accession>A0A0P7B0K4</accession>
<dbReference type="PANTHER" id="PTHR35391">
    <property type="entry name" value="C2H2-TYPE DOMAIN-CONTAINING PROTEIN-RELATED"/>
    <property type="match status" value="1"/>
</dbReference>
<comment type="caution">
    <text evidence="1">The sequence shown here is derived from an EMBL/GenBank/DDBJ whole genome shotgun (WGS) entry which is preliminary data.</text>
</comment>
<reference evidence="1 2" key="1">
    <citation type="submission" date="2015-09" db="EMBL/GenBank/DDBJ databases">
        <title>Draft genome of a European isolate of the apple canker pathogen Neonectria ditissima.</title>
        <authorList>
            <person name="Gomez-Cortecero A."/>
            <person name="Harrison R.J."/>
            <person name="Armitage A.D."/>
        </authorList>
    </citation>
    <scope>NUCLEOTIDE SEQUENCE [LARGE SCALE GENOMIC DNA]</scope>
    <source>
        <strain evidence="1 2">R09/05</strain>
    </source>
</reference>
<dbReference type="PANTHER" id="PTHR35391:SF5">
    <property type="entry name" value="DUF6590 DOMAIN-CONTAINING PROTEIN"/>
    <property type="match status" value="1"/>
</dbReference>
<keyword evidence="2" id="KW-1185">Reference proteome</keyword>
<dbReference type="AlphaFoldDB" id="A0A0P7B0K4"/>
<gene>
    <name evidence="1" type="ORF">AK830_g12444</name>
</gene>
<name>A0A0P7B0K4_9HYPO</name>
<evidence type="ECO:0000313" key="1">
    <source>
        <dbReference type="EMBL" id="KPM34128.1"/>
    </source>
</evidence>
<sequence>MGQTQEDMATAIFDITRQCLDSFDRVVVKHNESILNHLFIPGDDPPTSNSQNIDLEPEDLSILSCDPTTSDPKALQTFLEKWEDASRAVGSALDRLQVIAVAIRRASAKRINDTITALYTEEDVVFRRDIASLVRYRFPAARKELSQQLADSVAVRREMLPHNYRHAKRLAVRRVPENVPSAKQHRNANLEPEVATTHQVKDRIARHLSTPRALTTVTSTISTTQEDSFEYPPAPTASEGETQVQCPFCFTPLECRDLEKDKNGHWERHIDEHLEPYGCLFPRCAESLVFFARRHEWKAHMESSHSKDWLRKVHTKVWYCDIDHDSPKTFETELQWRKHMQNLESHPKRKLKAPTQAQLDGLSSMKRKFPLRDEFVCPLCEQVPEEIRPLVEKGTGEPTDMYNFVVDHVADHMKSLSLMAVPSLGTTTQETSGIS</sequence>
<proteinExistence type="predicted"/>